<feature type="compositionally biased region" description="Polar residues" evidence="1">
    <location>
        <begin position="43"/>
        <end position="58"/>
    </location>
</feature>
<feature type="region of interest" description="Disordered" evidence="1">
    <location>
        <begin position="39"/>
        <end position="59"/>
    </location>
</feature>
<reference evidence="3" key="1">
    <citation type="journal article" date="2015" name="Proc. Natl. Acad. Sci. U.S.A.">
        <title>Genome sequencing of adzuki bean (Vigna angularis) provides insight into high starch and low fat accumulation and domestication.</title>
        <authorList>
            <person name="Yang K."/>
            <person name="Tian Z."/>
            <person name="Chen C."/>
            <person name="Luo L."/>
            <person name="Zhao B."/>
            <person name="Wang Z."/>
            <person name="Yu L."/>
            <person name="Li Y."/>
            <person name="Sun Y."/>
            <person name="Li W."/>
            <person name="Chen Y."/>
            <person name="Li Y."/>
            <person name="Zhang Y."/>
            <person name="Ai D."/>
            <person name="Zhao J."/>
            <person name="Shang C."/>
            <person name="Ma Y."/>
            <person name="Wu B."/>
            <person name="Wang M."/>
            <person name="Gao L."/>
            <person name="Sun D."/>
            <person name="Zhang P."/>
            <person name="Guo F."/>
            <person name="Wang W."/>
            <person name="Li Y."/>
            <person name="Wang J."/>
            <person name="Varshney R.K."/>
            <person name="Wang J."/>
            <person name="Ling H.Q."/>
            <person name="Wan P."/>
        </authorList>
    </citation>
    <scope>NUCLEOTIDE SEQUENCE</scope>
    <source>
        <strain evidence="3">cv. Jingnong 6</strain>
    </source>
</reference>
<organism evidence="2 3">
    <name type="scientific">Phaseolus angularis</name>
    <name type="common">Azuki bean</name>
    <name type="synonym">Vigna angularis</name>
    <dbReference type="NCBI Taxonomy" id="3914"/>
    <lineage>
        <taxon>Eukaryota</taxon>
        <taxon>Viridiplantae</taxon>
        <taxon>Streptophyta</taxon>
        <taxon>Embryophyta</taxon>
        <taxon>Tracheophyta</taxon>
        <taxon>Spermatophyta</taxon>
        <taxon>Magnoliopsida</taxon>
        <taxon>eudicotyledons</taxon>
        <taxon>Gunneridae</taxon>
        <taxon>Pentapetalae</taxon>
        <taxon>rosids</taxon>
        <taxon>fabids</taxon>
        <taxon>Fabales</taxon>
        <taxon>Fabaceae</taxon>
        <taxon>Papilionoideae</taxon>
        <taxon>50 kb inversion clade</taxon>
        <taxon>NPAAA clade</taxon>
        <taxon>indigoferoid/millettioid clade</taxon>
        <taxon>Phaseoleae</taxon>
        <taxon>Vigna</taxon>
    </lineage>
</organism>
<accession>A0A0L9VI29</accession>
<evidence type="ECO:0000256" key="1">
    <source>
        <dbReference type="SAM" id="MobiDB-lite"/>
    </source>
</evidence>
<feature type="compositionally biased region" description="Basic and acidic residues" evidence="1">
    <location>
        <begin position="164"/>
        <end position="175"/>
    </location>
</feature>
<feature type="region of interest" description="Disordered" evidence="1">
    <location>
        <begin position="147"/>
        <end position="186"/>
    </location>
</feature>
<protein>
    <submittedName>
        <fullName evidence="2">Uncharacterized protein</fullName>
    </submittedName>
</protein>
<evidence type="ECO:0000313" key="3">
    <source>
        <dbReference type="Proteomes" id="UP000053144"/>
    </source>
</evidence>
<sequence>MSDGPNIDLALVYANFLNQNPSSESGIESSNPDQVRTAFDPSLENNSRLSNTDVSDPSTLPEEIALTGCLNLPEQPSTHSAEANNGGQICYGDFNSMQTIQKGGIQQCSSHYLVKWKRHRHLLQIAPSSSREKTRATRWRFHLHRTTSCKPTHQPPTTCRNQTKKPETQKTHHEATIPILASHKKP</sequence>
<dbReference type="Gramene" id="KOM54364">
    <property type="protein sequence ID" value="KOM54364"/>
    <property type="gene ID" value="LR48_Vigan10g025600"/>
</dbReference>
<gene>
    <name evidence="2" type="ORF">LR48_Vigan10g025600</name>
</gene>
<name>A0A0L9VI29_PHAAN</name>
<evidence type="ECO:0000313" key="2">
    <source>
        <dbReference type="EMBL" id="KOM54364.1"/>
    </source>
</evidence>
<dbReference type="EMBL" id="CM003380">
    <property type="protein sequence ID" value="KOM54364.1"/>
    <property type="molecule type" value="Genomic_DNA"/>
</dbReference>
<proteinExistence type="predicted"/>
<dbReference type="AlphaFoldDB" id="A0A0L9VI29"/>
<dbReference type="Proteomes" id="UP000053144">
    <property type="component" value="Chromosome 10"/>
</dbReference>
<feature type="compositionally biased region" description="Polar residues" evidence="1">
    <location>
        <begin position="148"/>
        <end position="161"/>
    </location>
</feature>